<organism evidence="1">
    <name type="scientific">uncultured Candidatus Melainabacteria bacterium</name>
    <dbReference type="NCBI Taxonomy" id="2682970"/>
    <lineage>
        <taxon>Bacteria</taxon>
        <taxon>Bacillati</taxon>
        <taxon>Candidatus Melainabacteria</taxon>
        <taxon>environmental samples</taxon>
    </lineage>
</organism>
<sequence length="109" mass="12270">MAFLALASQKSLMTLQKNFLQFQYLSIMNQIQYATSQMTAIQREYASTDDDCTEDADYIYYEDLSDQLETEKDSIDSQLTAIENEISGLKTLVNNNIKSSCTLNLLGGS</sequence>
<name>A0A650EK29_9BACT</name>
<evidence type="ECO:0000313" key="1">
    <source>
        <dbReference type="EMBL" id="QGT49802.1"/>
    </source>
</evidence>
<protein>
    <submittedName>
        <fullName evidence="1">Uncharacterized protein</fullName>
    </submittedName>
</protein>
<proteinExistence type="predicted"/>
<gene>
    <name evidence="1" type="ORF">Melaina855_1890</name>
</gene>
<accession>A0A650EK29</accession>
<dbReference type="EMBL" id="MN577570">
    <property type="protein sequence ID" value="QGT49802.1"/>
    <property type="molecule type" value="Genomic_DNA"/>
</dbReference>
<dbReference type="AlphaFoldDB" id="A0A650EK29"/>
<reference evidence="1" key="1">
    <citation type="journal article" date="2020" name="J. ISSAAS">
        <title>Lactobacilli and other gastrointestinal microbiota of Peromyscus leucopus, reservoir host for agents of Lyme disease and other zoonoses in North America.</title>
        <authorList>
            <person name="Milovic A."/>
            <person name="Bassam K."/>
            <person name="Shao H."/>
            <person name="Chatzistamou I."/>
            <person name="Tufts D.M."/>
            <person name="Diuk-Wasser M."/>
            <person name="Barbour A.G."/>
        </authorList>
    </citation>
    <scope>NUCLEOTIDE SEQUENCE</scope>
    <source>
        <strain evidence="1">LL20</strain>
    </source>
</reference>